<gene>
    <name evidence="1" type="ORF">SAMN06297397_1043</name>
</gene>
<keyword evidence="2" id="KW-1185">Reference proteome</keyword>
<sequence>MEAANTTKKERVANMKFEPTFESLRQYSAPEWFRDAKFGIWSHWGPQSVPMFGDWYARNMYIQGQPQYEYHLRHYGHPSKFGYKDICALWKAEKFDPDALMAKYYKAGARYLMTQAVHHDHFFNYDSKINRMNSVNVGPGKDILAMWKAAADKYHLPFGISEHLGASFSWWRVNKGCDKTGPYAGVPYDGNDPAYQDFYHANQGHGTGEDLNPWYTGNEQFRDYWLKCVNEMIDRFQPDLLYSDGVLPFGEHWMAEQGELKDLSVYDRGLQAVARLYNTSIDRYGENRAVYLQKDRREEIFSVGVLDIEKSQLPGIMPEPWHTDTCIGNWFYDVHYPYKSPEQIIEMLVDIISKNGVMLLNVLQRPDGTIDEDAEFILDKLAEWFAINSEAVYGTRPWRTFGEGETRVKIDGFTEEKTDWNLSDVRFVQKDGTVYAFLLGAKGGETVTLRSFAEDEVKSVELLGYGAVEFRKELGVLLVRLPEKLPGFCANVLKVNL</sequence>
<accession>A0AC61PJR5</accession>
<proteinExistence type="predicted"/>
<dbReference type="EMBL" id="FWXZ01000002">
    <property type="protein sequence ID" value="SMC49161.1"/>
    <property type="molecule type" value="Genomic_DNA"/>
</dbReference>
<organism evidence="1 2">
    <name type="scientific">Aristaeella lactis</name>
    <dbReference type="NCBI Taxonomy" id="3046383"/>
    <lineage>
        <taxon>Bacteria</taxon>
        <taxon>Bacillati</taxon>
        <taxon>Bacillota</taxon>
        <taxon>Clostridia</taxon>
        <taxon>Eubacteriales</taxon>
        <taxon>Aristaeellaceae</taxon>
        <taxon>Aristaeella</taxon>
    </lineage>
</organism>
<comment type="caution">
    <text evidence="1">The sequence shown here is derived from an EMBL/GenBank/DDBJ whole genome shotgun (WGS) entry which is preliminary data.</text>
</comment>
<evidence type="ECO:0000313" key="2">
    <source>
        <dbReference type="Proteomes" id="UP000192328"/>
    </source>
</evidence>
<evidence type="ECO:0000313" key="1">
    <source>
        <dbReference type="EMBL" id="SMC49161.1"/>
    </source>
</evidence>
<dbReference type="Proteomes" id="UP000192328">
    <property type="component" value="Unassembled WGS sequence"/>
</dbReference>
<reference evidence="1" key="1">
    <citation type="submission" date="2017-04" db="EMBL/GenBank/DDBJ databases">
        <authorList>
            <person name="Varghese N."/>
            <person name="Submissions S."/>
        </authorList>
    </citation>
    <scope>NUCLEOTIDE SEQUENCE</scope>
    <source>
        <strain evidence="1">WTE2008</strain>
    </source>
</reference>
<name>A0AC61PJR5_9FIRM</name>
<protein>
    <submittedName>
        <fullName evidence="1">Alpha-L-fucosidase</fullName>
    </submittedName>
</protein>